<protein>
    <recommendedName>
        <fullName evidence="4">Tachykinin</fullName>
    </recommendedName>
</protein>
<dbReference type="Proteomes" id="UP000625711">
    <property type="component" value="Unassembled WGS sequence"/>
</dbReference>
<evidence type="ECO:0000256" key="1">
    <source>
        <dbReference type="SAM" id="SignalP"/>
    </source>
</evidence>
<comment type="caution">
    <text evidence="2">The sequence shown here is derived from an EMBL/GenBank/DDBJ whole genome shotgun (WGS) entry which is preliminary data.</text>
</comment>
<gene>
    <name evidence="2" type="ORF">GWI33_017632</name>
</gene>
<feature type="chain" id="PRO_5032659688" description="Tachykinin" evidence="1">
    <location>
        <begin position="26"/>
        <end position="263"/>
    </location>
</feature>
<dbReference type="OrthoDB" id="5919137at2759"/>
<feature type="signal peptide" evidence="1">
    <location>
        <begin position="1"/>
        <end position="25"/>
    </location>
</feature>
<reference evidence="2" key="1">
    <citation type="submission" date="2020-08" db="EMBL/GenBank/DDBJ databases">
        <title>Genome sequencing and assembly of the red palm weevil Rhynchophorus ferrugineus.</title>
        <authorList>
            <person name="Dias G.B."/>
            <person name="Bergman C.M."/>
            <person name="Manee M."/>
        </authorList>
    </citation>
    <scope>NUCLEOTIDE SEQUENCE</scope>
    <source>
        <strain evidence="2">AA-2017</strain>
        <tissue evidence="2">Whole larva</tissue>
    </source>
</reference>
<organism evidence="2 3">
    <name type="scientific">Rhynchophorus ferrugineus</name>
    <name type="common">Red palm weevil</name>
    <name type="synonym">Curculio ferrugineus</name>
    <dbReference type="NCBI Taxonomy" id="354439"/>
    <lineage>
        <taxon>Eukaryota</taxon>
        <taxon>Metazoa</taxon>
        <taxon>Ecdysozoa</taxon>
        <taxon>Arthropoda</taxon>
        <taxon>Hexapoda</taxon>
        <taxon>Insecta</taxon>
        <taxon>Pterygota</taxon>
        <taxon>Neoptera</taxon>
        <taxon>Endopterygota</taxon>
        <taxon>Coleoptera</taxon>
        <taxon>Polyphaga</taxon>
        <taxon>Cucujiformia</taxon>
        <taxon>Curculionidae</taxon>
        <taxon>Dryophthorinae</taxon>
        <taxon>Rhynchophorus</taxon>
    </lineage>
</organism>
<dbReference type="EMBL" id="JAACXV010014239">
    <property type="protein sequence ID" value="KAF7269339.1"/>
    <property type="molecule type" value="Genomic_DNA"/>
</dbReference>
<dbReference type="AlphaFoldDB" id="A0A834M8Z3"/>
<name>A0A834M8Z3_RHYFE</name>
<evidence type="ECO:0008006" key="4">
    <source>
        <dbReference type="Google" id="ProtNLM"/>
    </source>
</evidence>
<evidence type="ECO:0000313" key="3">
    <source>
        <dbReference type="Proteomes" id="UP000625711"/>
    </source>
</evidence>
<evidence type="ECO:0000313" key="2">
    <source>
        <dbReference type="EMBL" id="KAF7269339.1"/>
    </source>
</evidence>
<sequence>MEMFFSRFCATWISLVILATSFANAEDDHHKRVPSGFTGVRGKKSIPDEAYNSDDVEHNLLAQNYDSFGPMSEASGTLNYLDKRAPSGFFGMRGKKPWNYPEEYKRAPMGFVGMRGKKGSFDDAYNAPDDYPKRAQMGFFGMRGKKYYNQPTFSGDVLARMSQVRDKKDTENSSGYFEDKRAPSGFFGMRGKKHPLGFFGTRGKKYPYEFRGKFVGVRGKKSYNDITVPEDYLTDLNLGRFSLISITEWKIPSFLLDKLDRLI</sequence>
<keyword evidence="1" id="KW-0732">Signal</keyword>
<accession>A0A834M8Z3</accession>
<keyword evidence="3" id="KW-1185">Reference proteome</keyword>
<proteinExistence type="predicted"/>